<reference evidence="2" key="1">
    <citation type="journal article" date="2022" name="Mol. Ecol. Resour.">
        <title>The genomes of chicory, endive, great burdock and yacon provide insights into Asteraceae palaeo-polyploidization history and plant inulin production.</title>
        <authorList>
            <person name="Fan W."/>
            <person name="Wang S."/>
            <person name="Wang H."/>
            <person name="Wang A."/>
            <person name="Jiang F."/>
            <person name="Liu H."/>
            <person name="Zhao H."/>
            <person name="Xu D."/>
            <person name="Zhang Y."/>
        </authorList>
    </citation>
    <scope>NUCLEOTIDE SEQUENCE [LARGE SCALE GENOMIC DNA]</scope>
    <source>
        <strain evidence="2">cv. Yunnan</strain>
    </source>
</reference>
<proteinExistence type="predicted"/>
<comment type="caution">
    <text evidence="1">The sequence shown here is derived from an EMBL/GenBank/DDBJ whole genome shotgun (WGS) entry which is preliminary data.</text>
</comment>
<sequence>MSPSIGPVNGNLWQNKLVQLTPPALQLPGSRLKAALNARDLKMEIEFLQRQQMVDDLSTNLYNNNIFGVHLMGRWTEGSTVKMLISSGVRLLSLSKFNTFSKPSQSDIAGRYLHRQVPCSSAFLPISISYLAFAMSAKTVKVSNLSLKASQRDVKEFFSFSGDIVYVEVQSDDDCPQNAFVAFTDSQGAETAALLSGATIVDTTVTVTLAPDYLLPPEATSALPLRGGNTPANSEPESALRKAEDVVSSMLCIVTEKVKEVDQKHQVSEKAKSAFAAAEQTVSNAGSAIMKNRYVVTSASWVSSTVNKLVKTVSEFGQQTKEKAGKAENENKQKMVDDSGHVYLTESLKGSGPTEPKPAPVQGLSL</sequence>
<protein>
    <submittedName>
        <fullName evidence="1">Uncharacterized protein</fullName>
    </submittedName>
</protein>
<evidence type="ECO:0000313" key="1">
    <source>
        <dbReference type="EMBL" id="KAI3823593.1"/>
    </source>
</evidence>
<reference evidence="1 2" key="2">
    <citation type="journal article" date="2022" name="Mol. Ecol. Resour.">
        <title>The genomes of chicory, endive, great burdock and yacon provide insights into Asteraceae paleo-polyploidization history and plant inulin production.</title>
        <authorList>
            <person name="Fan W."/>
            <person name="Wang S."/>
            <person name="Wang H."/>
            <person name="Wang A."/>
            <person name="Jiang F."/>
            <person name="Liu H."/>
            <person name="Zhao H."/>
            <person name="Xu D."/>
            <person name="Zhang Y."/>
        </authorList>
    </citation>
    <scope>NUCLEOTIDE SEQUENCE [LARGE SCALE GENOMIC DNA]</scope>
    <source>
        <strain evidence="2">cv. Yunnan</strain>
        <tissue evidence="1">Leaves</tissue>
    </source>
</reference>
<gene>
    <name evidence="1" type="ORF">L1987_05032</name>
</gene>
<dbReference type="Proteomes" id="UP001056120">
    <property type="component" value="Linkage Group LG02"/>
</dbReference>
<organism evidence="1 2">
    <name type="scientific">Smallanthus sonchifolius</name>
    <dbReference type="NCBI Taxonomy" id="185202"/>
    <lineage>
        <taxon>Eukaryota</taxon>
        <taxon>Viridiplantae</taxon>
        <taxon>Streptophyta</taxon>
        <taxon>Embryophyta</taxon>
        <taxon>Tracheophyta</taxon>
        <taxon>Spermatophyta</taxon>
        <taxon>Magnoliopsida</taxon>
        <taxon>eudicotyledons</taxon>
        <taxon>Gunneridae</taxon>
        <taxon>Pentapetalae</taxon>
        <taxon>asterids</taxon>
        <taxon>campanulids</taxon>
        <taxon>Asterales</taxon>
        <taxon>Asteraceae</taxon>
        <taxon>Asteroideae</taxon>
        <taxon>Heliantheae alliance</taxon>
        <taxon>Millerieae</taxon>
        <taxon>Smallanthus</taxon>
    </lineage>
</organism>
<keyword evidence="2" id="KW-1185">Reference proteome</keyword>
<accession>A0ACB9JUI0</accession>
<name>A0ACB9JUI0_9ASTR</name>
<evidence type="ECO:0000313" key="2">
    <source>
        <dbReference type="Proteomes" id="UP001056120"/>
    </source>
</evidence>
<dbReference type="EMBL" id="CM042019">
    <property type="protein sequence ID" value="KAI3823593.1"/>
    <property type="molecule type" value="Genomic_DNA"/>
</dbReference>